<dbReference type="PANTHER" id="PTHR17985:SF8">
    <property type="entry name" value="TRANSPORT AND GOLGI ORGANIZATION PROTEIN 2 HOMOLOG"/>
    <property type="match status" value="1"/>
</dbReference>
<sequence>MCTVSFVNNNGSIIITSNRDEKVIRPSAVAPKNYCQNGKNILYPKDAKAGGTWFVIDENGTVLVLLNGGKIKHVPELFYRRSRGLIALDIISNDSPKDCWDQINLEDIEPFTLVLYQQEELYELIWDGFSKIKTLLNASQNHIWSSVTLYPKEVRQKRANWFFNFLKNQKEISASEILDFHRNTERGDSENGLIINRENVLQTLSITQAVIEKNKCVLRYYDLVKTKNFISTFISI</sequence>
<comment type="caution">
    <text evidence="1">The sequence shown here is derived from an EMBL/GenBank/DDBJ whole genome shotgun (WGS) entry which is preliminary data.</text>
</comment>
<reference evidence="1 2" key="1">
    <citation type="submission" date="2016-11" db="EMBL/GenBank/DDBJ databases">
        <title>Whole genomes of Flavobacteriaceae.</title>
        <authorList>
            <person name="Stine C."/>
            <person name="Li C."/>
            <person name="Tadesse D."/>
        </authorList>
    </citation>
    <scope>NUCLEOTIDE SEQUENCE [LARGE SCALE GENOMIC DNA]</scope>
    <source>
        <strain evidence="1 2">DSM 15937</strain>
    </source>
</reference>
<evidence type="ECO:0008006" key="3">
    <source>
        <dbReference type="Google" id="ProtNLM"/>
    </source>
</evidence>
<name>A0ABX4BUK1_FLAFR</name>
<dbReference type="EMBL" id="MUGV01000007">
    <property type="protein sequence ID" value="OXA81329.1"/>
    <property type="molecule type" value="Genomic_DNA"/>
</dbReference>
<dbReference type="PANTHER" id="PTHR17985">
    <property type="entry name" value="SER/THR-RICH PROTEIN T10 IN DGCR REGION"/>
    <property type="match status" value="1"/>
</dbReference>
<accession>A0ABX4BUK1</accession>
<gene>
    <name evidence="1" type="ORF">B0A65_03485</name>
</gene>
<keyword evidence="2" id="KW-1185">Reference proteome</keyword>
<evidence type="ECO:0000313" key="2">
    <source>
        <dbReference type="Proteomes" id="UP000198382"/>
    </source>
</evidence>
<organism evidence="1 2">
    <name type="scientific">Flavobacterium frigidimaris</name>
    <dbReference type="NCBI Taxonomy" id="262320"/>
    <lineage>
        <taxon>Bacteria</taxon>
        <taxon>Pseudomonadati</taxon>
        <taxon>Bacteroidota</taxon>
        <taxon>Flavobacteriia</taxon>
        <taxon>Flavobacteriales</taxon>
        <taxon>Flavobacteriaceae</taxon>
        <taxon>Flavobacterium</taxon>
    </lineage>
</organism>
<dbReference type="InterPro" id="IPR008551">
    <property type="entry name" value="TANGO2"/>
</dbReference>
<dbReference type="Proteomes" id="UP000198382">
    <property type="component" value="Unassembled WGS sequence"/>
</dbReference>
<evidence type="ECO:0000313" key="1">
    <source>
        <dbReference type="EMBL" id="OXA81329.1"/>
    </source>
</evidence>
<proteinExistence type="predicted"/>
<dbReference type="RefSeq" id="WP_074659317.1">
    <property type="nucleotide sequence ID" value="NZ_MUGV01000007.1"/>
</dbReference>
<dbReference type="Pfam" id="PF05742">
    <property type="entry name" value="TANGO2"/>
    <property type="match status" value="1"/>
</dbReference>
<protein>
    <recommendedName>
        <fullName evidence="3">Transport and Golgi organisation 2</fullName>
    </recommendedName>
</protein>